<protein>
    <submittedName>
        <fullName evidence="2">Uncharacterized protein</fullName>
    </submittedName>
</protein>
<keyword evidence="1" id="KW-1133">Transmembrane helix</keyword>
<gene>
    <name evidence="2" type="ORF">LQ327_22770</name>
</gene>
<keyword evidence="3" id="KW-1185">Reference proteome</keyword>
<accession>A0ABS8PD66</accession>
<dbReference type="Proteomes" id="UP001199469">
    <property type="component" value="Unassembled WGS sequence"/>
</dbReference>
<sequence>MTQAVGVRPGSVTAAQVIIRVLAVLGALGAAATLVFGILGLVSGATVAANYAGTESSGLGTAFGGLIGMFSGVLIFSGLVSAAFVALWFWIASALGRASKGARITATVLCGLDIAWGLLMVVLAASEREAVVVLPALVLLAIPGTLIFLLWGSENARRFFDAVAVPMPGAYYAPAPMSPPVGFVAPQEQDAVTTRFTVPPSCRTCRSGLQPGWTHCGRCGAPVQPGRPVGA</sequence>
<keyword evidence="1" id="KW-0472">Membrane</keyword>
<feature type="transmembrane region" description="Helical" evidence="1">
    <location>
        <begin position="131"/>
        <end position="151"/>
    </location>
</feature>
<feature type="transmembrane region" description="Helical" evidence="1">
    <location>
        <begin position="104"/>
        <end position="125"/>
    </location>
</feature>
<organism evidence="2 3">
    <name type="scientific">Actinomycetospora endophytica</name>
    <dbReference type="NCBI Taxonomy" id="2291215"/>
    <lineage>
        <taxon>Bacteria</taxon>
        <taxon>Bacillati</taxon>
        <taxon>Actinomycetota</taxon>
        <taxon>Actinomycetes</taxon>
        <taxon>Pseudonocardiales</taxon>
        <taxon>Pseudonocardiaceae</taxon>
        <taxon>Actinomycetospora</taxon>
    </lineage>
</organism>
<dbReference type="EMBL" id="JAJNDB010000005">
    <property type="protein sequence ID" value="MCD2196201.1"/>
    <property type="molecule type" value="Genomic_DNA"/>
</dbReference>
<evidence type="ECO:0000313" key="3">
    <source>
        <dbReference type="Proteomes" id="UP001199469"/>
    </source>
</evidence>
<evidence type="ECO:0000256" key="1">
    <source>
        <dbReference type="SAM" id="Phobius"/>
    </source>
</evidence>
<evidence type="ECO:0000313" key="2">
    <source>
        <dbReference type="EMBL" id="MCD2196201.1"/>
    </source>
</evidence>
<name>A0ABS8PD66_9PSEU</name>
<proteinExistence type="predicted"/>
<reference evidence="2 3" key="1">
    <citation type="submission" date="2021-11" db="EMBL/GenBank/DDBJ databases">
        <title>Draft genome sequence of Actinomycetospora sp. SF1 isolated from the rhizosphere soil.</title>
        <authorList>
            <person name="Duangmal K."/>
            <person name="Chantavorakit T."/>
        </authorList>
    </citation>
    <scope>NUCLEOTIDE SEQUENCE [LARGE SCALE GENOMIC DNA]</scope>
    <source>
        <strain evidence="2 3">TBRC 5722</strain>
    </source>
</reference>
<comment type="caution">
    <text evidence="2">The sequence shown here is derived from an EMBL/GenBank/DDBJ whole genome shotgun (WGS) entry which is preliminary data.</text>
</comment>
<keyword evidence="1" id="KW-0812">Transmembrane</keyword>
<feature type="transmembrane region" description="Helical" evidence="1">
    <location>
        <begin position="21"/>
        <end position="42"/>
    </location>
</feature>
<feature type="transmembrane region" description="Helical" evidence="1">
    <location>
        <begin position="62"/>
        <end position="92"/>
    </location>
</feature>
<dbReference type="RefSeq" id="WP_230738055.1">
    <property type="nucleotide sequence ID" value="NZ_JAJNDB010000005.1"/>
</dbReference>